<evidence type="ECO:0000313" key="8">
    <source>
        <dbReference type="EMBL" id="RKF06146.1"/>
    </source>
</evidence>
<evidence type="ECO:0000256" key="3">
    <source>
        <dbReference type="ARBA" id="ARBA00022723"/>
    </source>
</evidence>
<dbReference type="PROSITE" id="PS51462">
    <property type="entry name" value="NUDIX"/>
    <property type="match status" value="1"/>
</dbReference>
<comment type="caution">
    <text evidence="8">The sequence shown here is derived from an EMBL/GenBank/DDBJ whole genome shotgun (WGS) entry which is preliminary data.</text>
</comment>
<dbReference type="RefSeq" id="WP_109768298.1">
    <property type="nucleotide sequence ID" value="NZ_JASHJQ010000022.1"/>
</dbReference>
<feature type="domain" description="Nudix hydrolase" evidence="7">
    <location>
        <begin position="44"/>
        <end position="184"/>
    </location>
</feature>
<dbReference type="SUPFAM" id="SSF55811">
    <property type="entry name" value="Nudix"/>
    <property type="match status" value="1"/>
</dbReference>
<evidence type="ECO:0000256" key="2">
    <source>
        <dbReference type="ARBA" id="ARBA00001946"/>
    </source>
</evidence>
<dbReference type="CDD" id="cd03426">
    <property type="entry name" value="NUDIX_CoAse_Nudt7"/>
    <property type="match status" value="1"/>
</dbReference>
<reference evidence="8 9" key="1">
    <citation type="journal article" date="2018" name="Int. J. Syst. Bacteriol.">
        <title>Oceaniradius stylonemae gen. nov., sp. nov., isolated from a red alga, Stylonema cornu-cervi.</title>
        <authorList>
            <person name="Jeong S."/>
        </authorList>
    </citation>
    <scope>NUCLEOTIDE SEQUENCE [LARGE SCALE GENOMIC DNA]</scope>
    <source>
        <strain evidence="8 9">StC1</strain>
    </source>
</reference>
<dbReference type="GO" id="GO:0010945">
    <property type="term" value="F:coenzyme A diphosphatase activity"/>
    <property type="evidence" value="ECO:0007669"/>
    <property type="project" value="InterPro"/>
</dbReference>
<keyword evidence="4" id="KW-0378">Hydrolase</keyword>
<sequence>MRSAPFGVADFSDRAVRRGDGSGPEAGDFRYNPDATDAIRAMARKDAAVLVSVIERGDGAHMVLTKRTEALRTHSGQIALPGGRIDPDDLTPEAAALRECEEETGIPRDAVRTVGRLPVYLSGSGFRIHPVLAVIEGDPPVRPNPDEVESVFEVPMAFLMNRDNHRKGSVVWNGKRRYFLEMPYGEHRIWGVTAGIIRTVYEGLYA</sequence>
<dbReference type="AlphaFoldDB" id="A0A3A8A8B2"/>
<dbReference type="Pfam" id="PF00293">
    <property type="entry name" value="NUDIX"/>
    <property type="match status" value="1"/>
</dbReference>
<comment type="cofactor">
    <cofactor evidence="2">
        <name>Mg(2+)</name>
        <dbReference type="ChEBI" id="CHEBI:18420"/>
    </cofactor>
</comment>
<dbReference type="EMBL" id="QFWV02000008">
    <property type="protein sequence ID" value="RKF06146.1"/>
    <property type="molecule type" value="Genomic_DNA"/>
</dbReference>
<evidence type="ECO:0000256" key="6">
    <source>
        <dbReference type="ARBA" id="ARBA00023211"/>
    </source>
</evidence>
<evidence type="ECO:0000256" key="4">
    <source>
        <dbReference type="ARBA" id="ARBA00022801"/>
    </source>
</evidence>
<evidence type="ECO:0000256" key="1">
    <source>
        <dbReference type="ARBA" id="ARBA00001936"/>
    </source>
</evidence>
<evidence type="ECO:0000313" key="9">
    <source>
        <dbReference type="Proteomes" id="UP000246132"/>
    </source>
</evidence>
<dbReference type="InterPro" id="IPR015797">
    <property type="entry name" value="NUDIX_hydrolase-like_dom_sf"/>
</dbReference>
<dbReference type="PANTHER" id="PTHR12992">
    <property type="entry name" value="NUDIX HYDROLASE"/>
    <property type="match status" value="1"/>
</dbReference>
<evidence type="ECO:0000256" key="5">
    <source>
        <dbReference type="ARBA" id="ARBA00022842"/>
    </source>
</evidence>
<dbReference type="OrthoDB" id="9802805at2"/>
<keyword evidence="6" id="KW-0464">Manganese</keyword>
<gene>
    <name evidence="8" type="ORF">DEM25_015100</name>
</gene>
<dbReference type="GO" id="GO:0046872">
    <property type="term" value="F:metal ion binding"/>
    <property type="evidence" value="ECO:0007669"/>
    <property type="project" value="UniProtKB-KW"/>
</dbReference>
<dbReference type="NCBIfam" id="NF007980">
    <property type="entry name" value="PRK10707.1"/>
    <property type="match status" value="1"/>
</dbReference>
<proteinExistence type="predicted"/>
<comment type="cofactor">
    <cofactor evidence="1">
        <name>Mn(2+)</name>
        <dbReference type="ChEBI" id="CHEBI:29035"/>
    </cofactor>
</comment>
<keyword evidence="3" id="KW-0479">Metal-binding</keyword>
<dbReference type="PANTHER" id="PTHR12992:SF11">
    <property type="entry name" value="MITOCHONDRIAL COENZYME A DIPHOSPHATASE NUDT8"/>
    <property type="match status" value="1"/>
</dbReference>
<organism evidence="8 9">
    <name type="scientific">Oceaniradius stylonematis</name>
    <dbReference type="NCBI Taxonomy" id="2184161"/>
    <lineage>
        <taxon>Bacteria</taxon>
        <taxon>Pseudomonadati</taxon>
        <taxon>Pseudomonadota</taxon>
        <taxon>Alphaproteobacteria</taxon>
        <taxon>Hyphomicrobiales</taxon>
        <taxon>Ahrensiaceae</taxon>
        <taxon>Oceaniradius</taxon>
    </lineage>
</organism>
<name>A0A3A8A8B2_9HYPH</name>
<evidence type="ECO:0000259" key="7">
    <source>
        <dbReference type="PROSITE" id="PS51462"/>
    </source>
</evidence>
<dbReference type="Proteomes" id="UP000246132">
    <property type="component" value="Unassembled WGS sequence"/>
</dbReference>
<keyword evidence="5" id="KW-0460">Magnesium</keyword>
<dbReference type="InterPro" id="IPR000086">
    <property type="entry name" value="NUDIX_hydrolase_dom"/>
</dbReference>
<protein>
    <submittedName>
        <fullName evidence="8">CoA pyrophosphatase</fullName>
    </submittedName>
</protein>
<dbReference type="InterPro" id="IPR045121">
    <property type="entry name" value="CoAse"/>
</dbReference>
<accession>A0A3A8A8B2</accession>
<keyword evidence="9" id="KW-1185">Reference proteome</keyword>
<dbReference type="Gene3D" id="3.90.79.10">
    <property type="entry name" value="Nucleoside Triphosphate Pyrophosphohydrolase"/>
    <property type="match status" value="1"/>
</dbReference>